<dbReference type="PROSITE" id="PS51808">
    <property type="entry name" value="CHCH"/>
    <property type="match status" value="1"/>
</dbReference>
<dbReference type="KEGG" id="rsz:130504208"/>
<name>A0A9W3CTI5_RAPSA</name>
<dbReference type="Proteomes" id="UP000504610">
    <property type="component" value="Unplaced"/>
</dbReference>
<feature type="domain" description="GCK" evidence="1">
    <location>
        <begin position="16"/>
        <end position="87"/>
    </location>
</feature>
<dbReference type="GeneID" id="130504208"/>
<proteinExistence type="predicted"/>
<dbReference type="InterPro" id="IPR012891">
    <property type="entry name" value="GCK_dom"/>
</dbReference>
<dbReference type="Gene3D" id="1.10.287.2900">
    <property type="match status" value="1"/>
</dbReference>
<dbReference type="OrthoDB" id="1060142at2759"/>
<feature type="domain" description="GCK" evidence="1">
    <location>
        <begin position="108"/>
        <end position="178"/>
    </location>
</feature>
<reference evidence="3" key="1">
    <citation type="submission" date="2025-08" db="UniProtKB">
        <authorList>
            <consortium name="RefSeq"/>
        </authorList>
    </citation>
    <scope>IDENTIFICATION</scope>
    <source>
        <tissue evidence="3">Leaf</tissue>
    </source>
</reference>
<dbReference type="PANTHER" id="PTHR34357:SF2">
    <property type="entry name" value="F26F24.3-RELATED"/>
    <property type="match status" value="1"/>
</dbReference>
<dbReference type="PANTHER" id="PTHR34357">
    <property type="entry name" value="F7A19.14 PROTEIN-RELATED"/>
    <property type="match status" value="1"/>
</dbReference>
<evidence type="ECO:0000259" key="1">
    <source>
        <dbReference type="SMART" id="SM01227"/>
    </source>
</evidence>
<keyword evidence="2" id="KW-1185">Reference proteome</keyword>
<evidence type="ECO:0000313" key="2">
    <source>
        <dbReference type="Proteomes" id="UP000504610"/>
    </source>
</evidence>
<dbReference type="AlphaFoldDB" id="A0A9W3CTI5"/>
<evidence type="ECO:0000313" key="3">
    <source>
        <dbReference type="RefSeq" id="XP_056854774.1"/>
    </source>
</evidence>
<gene>
    <name evidence="3" type="primary">LOC130504208</name>
</gene>
<protein>
    <submittedName>
        <fullName evidence="3">Uncharacterized protein LOC130504208</fullName>
    </submittedName>
</protein>
<dbReference type="RefSeq" id="XP_056854774.1">
    <property type="nucleotide sequence ID" value="XM_056998794.1"/>
</dbReference>
<dbReference type="SMART" id="SM01227">
    <property type="entry name" value="GCK"/>
    <property type="match status" value="2"/>
</dbReference>
<dbReference type="Pfam" id="PF07802">
    <property type="entry name" value="GCK"/>
    <property type="match status" value="2"/>
</dbReference>
<organism evidence="2 3">
    <name type="scientific">Raphanus sativus</name>
    <name type="common">Radish</name>
    <name type="synonym">Raphanus raphanistrum var. sativus</name>
    <dbReference type="NCBI Taxonomy" id="3726"/>
    <lineage>
        <taxon>Eukaryota</taxon>
        <taxon>Viridiplantae</taxon>
        <taxon>Streptophyta</taxon>
        <taxon>Embryophyta</taxon>
        <taxon>Tracheophyta</taxon>
        <taxon>Spermatophyta</taxon>
        <taxon>Magnoliopsida</taxon>
        <taxon>eudicotyledons</taxon>
        <taxon>Gunneridae</taxon>
        <taxon>Pentapetalae</taxon>
        <taxon>rosids</taxon>
        <taxon>malvids</taxon>
        <taxon>Brassicales</taxon>
        <taxon>Brassicaceae</taxon>
        <taxon>Brassiceae</taxon>
        <taxon>Raphanus</taxon>
    </lineage>
</organism>
<sequence>MGNYVSYYLHNQSQQEDSSIEVFMKGGACKEVFTAFQDCAKKAEKNNESIGIKCYPMMEKCMLAHSEYYYPILEAEKNATEVMIKDFLPSTAGRDLTEGKEDAEVEEEAKRILAVMEGGGCKEAFKAYLDCSDEAEKKKEETSAKCSQQMSKLVRCMHANPEHFQFIRAGEEQMRRELESL</sequence>
<accession>A0A9W3CTI5</accession>